<keyword evidence="1" id="KW-1133">Transmembrane helix</keyword>
<feature type="transmembrane region" description="Helical" evidence="1">
    <location>
        <begin position="40"/>
        <end position="60"/>
    </location>
</feature>
<gene>
    <name evidence="2" type="ORF">H9892_04520</name>
</gene>
<feature type="transmembrane region" description="Helical" evidence="1">
    <location>
        <begin position="12"/>
        <end position="34"/>
    </location>
</feature>
<reference evidence="2" key="1">
    <citation type="journal article" date="2021" name="PeerJ">
        <title>Extensive microbial diversity within the chicken gut microbiome revealed by metagenomics and culture.</title>
        <authorList>
            <person name="Gilroy R."/>
            <person name="Ravi A."/>
            <person name="Getino M."/>
            <person name="Pursley I."/>
            <person name="Horton D.L."/>
            <person name="Alikhan N.F."/>
            <person name="Baker D."/>
            <person name="Gharbi K."/>
            <person name="Hall N."/>
            <person name="Watson M."/>
            <person name="Adriaenssens E.M."/>
            <person name="Foster-Nyarko E."/>
            <person name="Jarju S."/>
            <person name="Secka A."/>
            <person name="Antonio M."/>
            <person name="Oren A."/>
            <person name="Chaudhuri R.R."/>
            <person name="La Ragione R."/>
            <person name="Hildebrand F."/>
            <person name="Pallen M.J."/>
        </authorList>
    </citation>
    <scope>NUCLEOTIDE SEQUENCE</scope>
    <source>
        <strain evidence="2">12435</strain>
    </source>
</reference>
<dbReference type="Pfam" id="PF06966">
    <property type="entry name" value="DUF1295"/>
    <property type="match status" value="1"/>
</dbReference>
<dbReference type="Gene3D" id="1.20.120.1630">
    <property type="match status" value="1"/>
</dbReference>
<comment type="caution">
    <text evidence="2">The sequence shown here is derived from an EMBL/GenBank/DDBJ whole genome shotgun (WGS) entry which is preliminary data.</text>
</comment>
<name>A0A9D1TRB1_9FIRM</name>
<dbReference type="EMBL" id="DXHS01000070">
    <property type="protein sequence ID" value="HIW02583.1"/>
    <property type="molecule type" value="Genomic_DNA"/>
</dbReference>
<feature type="transmembrane region" description="Helical" evidence="1">
    <location>
        <begin position="72"/>
        <end position="90"/>
    </location>
</feature>
<feature type="transmembrane region" description="Helical" evidence="1">
    <location>
        <begin position="172"/>
        <end position="191"/>
    </location>
</feature>
<sequence>MEETEKKDISESRAFGIAVIALVYIAAAAGGIALGLLLPFGLWLNTLLADIAATVFVFIFSVALRNASVYDAYWSVQPIVILAACLAVSGASPAGLIIFVPVCVWGVRLTVNWAYTFKGLGAQDWRYTMLKEKTGAFYPIINFIGIHMVPTLVVWGCTLPAAYAVVLKPEINAGYIIFAALVLTSCVWQGITDAQMHVFRARGSGGFIREGLWKYSRHPNYLGEISVWWAVALASLCVQPGMWYLIFGAVANTLLFIFISIPLAEGHQSRKPGYEEYRRATRALLPLYKRSRTAEPKGENE</sequence>
<keyword evidence="1" id="KW-0812">Transmembrane</keyword>
<dbReference type="Proteomes" id="UP000823990">
    <property type="component" value="Unassembled WGS sequence"/>
</dbReference>
<dbReference type="PANTHER" id="PTHR32251">
    <property type="entry name" value="3-OXO-5-ALPHA-STEROID 4-DEHYDROGENASE"/>
    <property type="match status" value="1"/>
</dbReference>
<dbReference type="PROSITE" id="PS50244">
    <property type="entry name" value="S5A_REDUCTASE"/>
    <property type="match status" value="1"/>
</dbReference>
<evidence type="ECO:0000313" key="3">
    <source>
        <dbReference type="Proteomes" id="UP000823990"/>
    </source>
</evidence>
<dbReference type="AlphaFoldDB" id="A0A9D1TRB1"/>
<dbReference type="InterPro" id="IPR010721">
    <property type="entry name" value="UstE-like"/>
</dbReference>
<reference evidence="2" key="2">
    <citation type="submission" date="2021-04" db="EMBL/GenBank/DDBJ databases">
        <authorList>
            <person name="Gilroy R."/>
        </authorList>
    </citation>
    <scope>NUCLEOTIDE SEQUENCE</scope>
    <source>
        <strain evidence="2">12435</strain>
    </source>
</reference>
<organism evidence="2 3">
    <name type="scientific">Candidatus Protoclostridium stercorigallinarum</name>
    <dbReference type="NCBI Taxonomy" id="2838741"/>
    <lineage>
        <taxon>Bacteria</taxon>
        <taxon>Bacillati</taxon>
        <taxon>Bacillota</taxon>
        <taxon>Clostridia</taxon>
        <taxon>Candidatus Protoclostridium</taxon>
    </lineage>
</organism>
<feature type="transmembrane region" description="Helical" evidence="1">
    <location>
        <begin position="242"/>
        <end position="264"/>
    </location>
</feature>
<dbReference type="GO" id="GO:0016020">
    <property type="term" value="C:membrane"/>
    <property type="evidence" value="ECO:0007669"/>
    <property type="project" value="TreeGrafter"/>
</dbReference>
<evidence type="ECO:0000256" key="1">
    <source>
        <dbReference type="SAM" id="Phobius"/>
    </source>
</evidence>
<feature type="transmembrane region" description="Helical" evidence="1">
    <location>
        <begin position="136"/>
        <end position="166"/>
    </location>
</feature>
<keyword evidence="1" id="KW-0472">Membrane</keyword>
<evidence type="ECO:0000313" key="2">
    <source>
        <dbReference type="EMBL" id="HIW02583.1"/>
    </source>
</evidence>
<proteinExistence type="predicted"/>
<accession>A0A9D1TRB1</accession>
<dbReference type="PANTHER" id="PTHR32251:SF17">
    <property type="entry name" value="STEROID 5-ALPHA REDUCTASE C-TERMINAL DOMAIN-CONTAINING PROTEIN"/>
    <property type="match status" value="1"/>
</dbReference>
<protein>
    <submittedName>
        <fullName evidence="2">DUF1295 domain-containing protein</fullName>
    </submittedName>
</protein>